<comment type="subunit">
    <text evidence="5">Component of the RNA polymerase III (Pol III) complex consisting of 17 subunits.</text>
</comment>
<keyword evidence="11 28" id="KW-0479">Metal-binding</keyword>
<dbReference type="GO" id="GO:0003899">
    <property type="term" value="F:DNA-directed RNA polymerase activity"/>
    <property type="evidence" value="ECO:0007669"/>
    <property type="project" value="UniProtKB-EC"/>
</dbReference>
<evidence type="ECO:0000256" key="8">
    <source>
        <dbReference type="ARBA" id="ARBA00022670"/>
    </source>
</evidence>
<dbReference type="Pfam" id="PF01401">
    <property type="entry name" value="Peptidase_M2"/>
    <property type="match status" value="1"/>
</dbReference>
<dbReference type="Pfam" id="PF04997">
    <property type="entry name" value="RNA_pol_Rpb1_1"/>
    <property type="match status" value="1"/>
</dbReference>
<dbReference type="CDD" id="cd02736">
    <property type="entry name" value="RNAP_III_Rpc1_C"/>
    <property type="match status" value="1"/>
</dbReference>
<dbReference type="Pfam" id="PF00623">
    <property type="entry name" value="RNA_pol_Rpb1_2"/>
    <property type="match status" value="1"/>
</dbReference>
<dbReference type="FunFam" id="1.10.274.100:FF:000003">
    <property type="entry name" value="DNA-directed RNA polymerase subunit"/>
    <property type="match status" value="1"/>
</dbReference>
<dbReference type="GO" id="GO:0004180">
    <property type="term" value="F:carboxypeptidase activity"/>
    <property type="evidence" value="ECO:0007669"/>
    <property type="project" value="UniProtKB-KW"/>
</dbReference>
<dbReference type="Pfam" id="PF04998">
    <property type="entry name" value="RNA_pol_Rpb1_5"/>
    <property type="match status" value="1"/>
</dbReference>
<comment type="subcellular location">
    <subcellularLocation>
        <location evidence="2">Nucleus</location>
    </subcellularLocation>
</comment>
<dbReference type="Gene3D" id="1.10.132.30">
    <property type="match status" value="1"/>
</dbReference>
<keyword evidence="20" id="KW-0539">Nucleus</keyword>
<dbReference type="Gene3D" id="6.10.250.2940">
    <property type="match status" value="1"/>
</dbReference>
<feature type="glycosylation site" description="N-linked (GlcNAc...) asparagine" evidence="30">
    <location>
        <position position="285"/>
    </location>
</feature>
<keyword evidence="17 29" id="KW-1015">Disulfide bond</keyword>
<sequence>ISTNHETTDDLLKSAHELLNRIDAEYAKWNNKQSVTAWNYASNLTNENLAEKLKWSAEGANVTKHIIQIVNDFPWRDLKNESMKRQFKKLSILGVAALPEQSYNEFEMTVSKMENIYSTAKICDYYNKSKCDLALEPEIIEISKNSHDPEELKHIWVEWRKVSGEKVKSLYSTYVELANTVATLNNFSDYAAFWMKDYEADDFPEQIETQWQQLKPLYLQLHAYVRRELRKKYGEDIVSKDGPIPAHLLGNPWAQTWNIANFTVPFSGKQLPDVSAALVEQGNYNATSMFRLAENFFISINLTAMPDTFWEKSILTKKDGVDMICHASAWDFYDGEDFRIKQCTRVNMEDLLTAHHEMGHIEYYLQYKNQPVVFKEGANPGFHEAVGDVISLSVSTPSHLKKIGLLTDDSTDREAFLNHLYMKSLDKIVFLPFAYMMDRWRWNVFQGKVTPDNYNCNWWTLAEEYQGIEPPVDRSEEDFDPGSKYHIIAGVEYIRYFVSFVIQFQFHKALCIEAKQYDPSNPNAKPLSQCDIYDNKDAGNLLKSMLELGSSKPWQDAMEKISGQRQMDAAGLLEYFKPLTDWLTEENKKTNEYIGWKPSKKLVFKSRPSMVKEQFRETNVASEVSHISFGVDSMHDINMQASVEMISKNLYNEDTKHTPALQGALDRRMGVSSTGVECETCNKKLNDCVGHFGYLNLELPVFHVGYFKSIIQILQTICKSCAHVLLTHGERKFFSRSIQNPKSGYLMRKALRKKILEVARKKTVCPNCKSNNGPVKKAGFLKIVHEKYKNLKKTDPIIQEKLTELTPKIERDTEFKNIVEQNYRCVFDKYLYPNVVQELFNRIPTGDICFLLMNPGCATPVDLVLRRIPVPPICIRPSILSDLKAGTNEDYLTMKLSEIALINDVIRKQKGVNINTYMEQWDFLQLHCGLYINSEMSGIPLHMQPKKSGRGIVQRLKGKQGRFRGNLSGKRVDFTSRTVISPDPNLRIEQVGVPIHVAKTLTYPERVIPSNMELMRKLVRNGPDTHPGANYIQYKNSQNRRYLGYGDRNKAAQDLQYGDIVERHLKDDDLVLFNRQPSLHKLSIMTHRTKVLEHRTFRFNECVCAPYNADFDGDEMNLHLPQTEEARAEALVLLANKSNLVTPRNGDLLIAATQDFITGAYLLTQKDTFLQIEQARLALCLLAGSDASMKVTLPPPAIIKPARLWTGKQIFSLIIRPNKECSVKANLKAKGKTYTNGKEFCINDSYVIIRNSELLAGTMDKSILGSGSKQNIFYILLRDWGEDVATAAMWRLTRITNHFNFERGISLGIGDLIPSQGLLRAKERILNTHYSTCNEYIQLMEQGHLVCQPGCSEEETLETRILNELSVIRDDVGKACLKELHPTNTPLTMALCGSKGSFINISQMIACVGQQAINGCRVPDGFENRALPHVLTRSKKPDAKGFVENSFYSGLVSKEFYFHAMGGREGLTDTAVKTAETGYMQRRLIKSLEDLCIHYDMTVRNSMRDMIQTTYGGDGLDPTYMEGKDCPVDYERVYEHVRAKMPYITEEPLDYASVINATKEMLRSEEYECLSEEFKDELTSFLKLKVARKIAFYRQNIISNSSVTSQLERFTVSQLVEFIHTCKEKYMRAKIEPGTAVGALAAQSIGEPGTQMTLKTFHFAGVAAMNITQGVPRIKEIINASPKISTPIITATLINDANSEIAEQVKARIEKTTLGDVSEYIEEIYLPDDHFLIIKLDINRIKMLKLEIDVNSVCYKLCTSKLKLTSKNVEKVTDSVIIIRPNRSKDKDSNFPFRQLTEAIPNVIIKGLPSINRVVVHNENLGSKSKFTLFVEGDNFREVMATRGILGEKTKSNNTIEVFKTLGIEAARTTIMSEIKSVMENHGISIDCRHLMLLADLMTSRGEVLGITRQGLAKMKESVLNLASFEKTADHLFDAAYYGQKDVISGVSESIIMGIPVPLGTGIFKLLHKYPFYYFIYETLTVIFVIKK</sequence>
<evidence type="ECO:0000256" key="28">
    <source>
        <dbReference type="PIRSR" id="PIRSR601548-3"/>
    </source>
</evidence>
<dbReference type="CDD" id="cd06461">
    <property type="entry name" value="M2_ACE"/>
    <property type="match status" value="1"/>
</dbReference>
<dbReference type="GO" id="GO:0046872">
    <property type="term" value="F:metal ion binding"/>
    <property type="evidence" value="ECO:0007669"/>
    <property type="project" value="UniProtKB-KW"/>
</dbReference>
<dbReference type="OrthoDB" id="270392at2759"/>
<dbReference type="InterPro" id="IPR007066">
    <property type="entry name" value="RNA_pol_Rpb1_3"/>
</dbReference>
<proteinExistence type="inferred from homology"/>
<dbReference type="FunFam" id="3.30.1490.180:FF:000002">
    <property type="entry name" value="DNA-directed RNA polymerase subunit"/>
    <property type="match status" value="1"/>
</dbReference>
<comment type="caution">
    <text evidence="32">Lacks conserved residue(s) required for the propagation of feature annotation.</text>
</comment>
<feature type="binding site" evidence="28">
    <location>
        <position position="384"/>
    </location>
    <ligand>
        <name>Zn(2+)</name>
        <dbReference type="ChEBI" id="CHEBI:29105"/>
        <label>1</label>
        <note>catalytic</note>
    </ligand>
</feature>
<evidence type="ECO:0000256" key="19">
    <source>
        <dbReference type="ARBA" id="ARBA00023180"/>
    </source>
</evidence>
<dbReference type="PRINTS" id="PR00791">
    <property type="entry name" value="PEPDIPTASEA"/>
</dbReference>
<evidence type="ECO:0000256" key="21">
    <source>
        <dbReference type="ARBA" id="ARBA00036868"/>
    </source>
</evidence>
<dbReference type="InterPro" id="IPR000722">
    <property type="entry name" value="RNA_pol_asu"/>
</dbReference>
<evidence type="ECO:0000256" key="23">
    <source>
        <dbReference type="ARBA" id="ARBA00058108"/>
    </source>
</evidence>
<dbReference type="FunFam" id="4.10.860.120:FF:000004">
    <property type="entry name" value="DNA-directed RNA polymerase subunit"/>
    <property type="match status" value="1"/>
</dbReference>
<dbReference type="PANTHER" id="PTHR48446">
    <property type="entry name" value="DNA-DIRECTED RNA POLYMERASE SUBUNIT BETA' N-TERMINAL SECTION"/>
    <property type="match status" value="1"/>
</dbReference>
<organism evidence="36">
    <name type="scientific">Acromyrmex echinatior</name>
    <name type="common">Panamanian leafcutter ant</name>
    <name type="synonym">Acromyrmex octospinosus echinatior</name>
    <dbReference type="NCBI Taxonomy" id="103372"/>
    <lineage>
        <taxon>Eukaryota</taxon>
        <taxon>Metazoa</taxon>
        <taxon>Ecdysozoa</taxon>
        <taxon>Arthropoda</taxon>
        <taxon>Hexapoda</taxon>
        <taxon>Insecta</taxon>
        <taxon>Pterygota</taxon>
        <taxon>Neoptera</taxon>
        <taxon>Endopterygota</taxon>
        <taxon>Hymenoptera</taxon>
        <taxon>Apocrita</taxon>
        <taxon>Aculeata</taxon>
        <taxon>Formicoidea</taxon>
        <taxon>Formicidae</taxon>
        <taxon>Myrmicinae</taxon>
        <taxon>Acromyrmex</taxon>
    </lineage>
</organism>
<feature type="binding site" evidence="27">
    <location>
        <position position="495"/>
    </location>
    <ligand>
        <name>chloride</name>
        <dbReference type="ChEBI" id="CHEBI:17996"/>
        <label>1</label>
    </ligand>
</feature>
<dbReference type="Gene3D" id="6.20.50.80">
    <property type="match status" value="1"/>
</dbReference>
<evidence type="ECO:0000256" key="29">
    <source>
        <dbReference type="PIRSR" id="PIRSR601548-4"/>
    </source>
</evidence>
<keyword evidence="14 28" id="KW-0862">Zinc</keyword>
<evidence type="ECO:0000256" key="27">
    <source>
        <dbReference type="PIRSR" id="PIRSR601548-2"/>
    </source>
</evidence>
<keyword evidence="19 25" id="KW-0325">Glycoprotein</keyword>
<feature type="active site" description="Proton acceptor 1" evidence="24">
    <location>
        <position position="357"/>
    </location>
</feature>
<dbReference type="Pfam" id="PF05000">
    <property type="entry name" value="RNA_pol_Rpb1_4"/>
    <property type="match status" value="1"/>
</dbReference>
<evidence type="ECO:0000256" key="24">
    <source>
        <dbReference type="PIRSR" id="PIRSR601548-1"/>
    </source>
</evidence>
<feature type="binding site" evidence="31">
    <location>
        <position position="356"/>
    </location>
    <ligand>
        <name>Zn(2+)</name>
        <dbReference type="ChEBI" id="CHEBI:29105"/>
        <label>2</label>
        <note>catalytic</note>
    </ligand>
</feature>
<dbReference type="InterPro" id="IPR044893">
    <property type="entry name" value="RNA_pol_Rpb1_clamp_domain"/>
</dbReference>
<feature type="non-terminal residue" evidence="35">
    <location>
        <position position="1"/>
    </location>
</feature>
<dbReference type="Gene3D" id="4.10.860.120">
    <property type="entry name" value="RNA polymerase II, clamp domain"/>
    <property type="match status" value="1"/>
</dbReference>
<feature type="binding site" evidence="31">
    <location>
        <position position="360"/>
    </location>
    <ligand>
        <name>Zn(2+)</name>
        <dbReference type="ChEBI" id="CHEBI:29105"/>
        <label>2</label>
        <note>catalytic</note>
    </ligand>
</feature>
<dbReference type="FunFam" id="1.10.1370.30:FF:000004">
    <property type="entry name" value="Angiotensin-converting enzyme"/>
    <property type="match status" value="1"/>
</dbReference>
<evidence type="ECO:0000256" key="25">
    <source>
        <dbReference type="PIRSR" id="PIRSR601548-10"/>
    </source>
</evidence>
<dbReference type="EMBL" id="GL888216">
    <property type="protein sequence ID" value="EGI64832.1"/>
    <property type="molecule type" value="Genomic_DNA"/>
</dbReference>
<dbReference type="FunFam" id="1.10.132.30:FF:000001">
    <property type="entry name" value="DNA-directed RNA polymerase subunit"/>
    <property type="match status" value="1"/>
</dbReference>
<dbReference type="InterPro" id="IPR038120">
    <property type="entry name" value="Rpb1_funnel_sf"/>
</dbReference>
<comment type="function">
    <text evidence="23">DNA-dependent RNA polymerase catalyzes the transcription of DNA into RNA using the four ribonucleoside triphosphates as substrates. Largest and catalytic core component of RNA polymerase III which synthesizes small RNAs, such as 5S rRNA and tRNAs. Forms the polymerase active center together with the second largest subunit. A single-stranded DNA template strand of the promoter is positioned within the central active site cleft of Pol III. A bridging helix emanates from RPC1 and crosses the cleft near the catalytic site and is thought to promote translocation of Pol III by acting as a ratchet that moves the RNA-DNA hybrid through the active site by switching from straight to bent conformations at each step of nucleotide addition.</text>
</comment>
<dbReference type="Pfam" id="PF04983">
    <property type="entry name" value="RNA_pol_Rpb1_3"/>
    <property type="match status" value="1"/>
</dbReference>
<evidence type="ECO:0000256" key="16">
    <source>
        <dbReference type="ARBA" id="ARBA00023049"/>
    </source>
</evidence>
<dbReference type="FunFam" id="2.40.40.20:FF:000019">
    <property type="entry name" value="DNA-directed RNA polymerase II subunit RPB1"/>
    <property type="match status" value="1"/>
</dbReference>
<keyword evidence="10 33" id="KW-0548">Nucleotidyltransferase</keyword>
<protein>
    <recommendedName>
        <fullName evidence="33">DNA-directed RNA polymerase subunit</fullName>
        <ecNumber evidence="33">2.7.7.6</ecNumber>
    </recommendedName>
</protein>
<dbReference type="Gene3D" id="2.40.40.20">
    <property type="match status" value="1"/>
</dbReference>
<feature type="active site" description="Proton donor 2" evidence="26">
    <location>
        <position position="486"/>
    </location>
</feature>
<name>F4WLV0_ACREC</name>
<feature type="disulfide bond" evidence="32">
    <location>
        <begin position="123"/>
        <end position="131"/>
    </location>
</feature>
<keyword evidence="12" id="KW-0732">Signal</keyword>
<dbReference type="InterPro" id="IPR007080">
    <property type="entry name" value="RNA_pol_Rpb1_1"/>
</dbReference>
<evidence type="ECO:0000256" key="33">
    <source>
        <dbReference type="RuleBase" id="RU004279"/>
    </source>
</evidence>
<evidence type="ECO:0000256" key="20">
    <source>
        <dbReference type="ARBA" id="ARBA00023242"/>
    </source>
</evidence>
<dbReference type="eggNOG" id="KOG0261">
    <property type="taxonomic scope" value="Eukaryota"/>
</dbReference>
<dbReference type="EC" id="2.7.7.6" evidence="33"/>
<reference evidence="35" key="1">
    <citation type="submission" date="2011-02" db="EMBL/GenBank/DDBJ databases">
        <title>The genome of the leaf-cutting ant Acromyrmex echinatior suggests key adaptations to social evolution and fungus farming.</title>
        <authorList>
            <person name="Nygaard S."/>
            <person name="Zhang G."/>
        </authorList>
    </citation>
    <scope>NUCLEOTIDE SEQUENCE</scope>
</reference>
<comment type="catalytic activity">
    <reaction evidence="21">
        <text>Release of a C-terminal dipeptide, oligopeptide-|-Xaa-Yaa, when Xaa is not Pro, and Yaa is neither Asp nor Glu. Thus, conversion of angiotensin I to angiotensin II, with increase in vasoconstrictor activity, but no action on angiotensin II.</text>
        <dbReference type="EC" id="3.4.15.1"/>
    </reaction>
</comment>
<feature type="active site" description="Proton donor 1" evidence="24">
    <location>
        <position position="486"/>
    </location>
</feature>
<evidence type="ECO:0000256" key="12">
    <source>
        <dbReference type="ARBA" id="ARBA00022729"/>
    </source>
</evidence>
<evidence type="ECO:0000256" key="3">
    <source>
        <dbReference type="ARBA" id="ARBA00006460"/>
    </source>
</evidence>
<evidence type="ECO:0000256" key="7">
    <source>
        <dbReference type="ARBA" id="ARBA00022645"/>
    </source>
</evidence>
<dbReference type="GO" id="GO:0008241">
    <property type="term" value="F:peptidyl-dipeptidase activity"/>
    <property type="evidence" value="ECO:0007669"/>
    <property type="project" value="UniProtKB-EC"/>
</dbReference>
<dbReference type="SUPFAM" id="SSF64484">
    <property type="entry name" value="beta and beta-prime subunits of DNA dependent RNA-polymerase"/>
    <property type="match status" value="1"/>
</dbReference>
<keyword evidence="8" id="KW-0645">Protease</keyword>
<dbReference type="GO" id="GO:0016020">
    <property type="term" value="C:membrane"/>
    <property type="evidence" value="ECO:0007669"/>
    <property type="project" value="InterPro"/>
</dbReference>
<evidence type="ECO:0000256" key="26">
    <source>
        <dbReference type="PIRSR" id="PIRSR601548-11"/>
    </source>
</evidence>
<evidence type="ECO:0000256" key="9">
    <source>
        <dbReference type="ARBA" id="ARBA00022679"/>
    </source>
</evidence>
<feature type="disulfide bond" evidence="29 32">
    <location>
        <begin position="325"/>
        <end position="343"/>
    </location>
</feature>
<evidence type="ECO:0000256" key="1">
    <source>
        <dbReference type="ARBA" id="ARBA00001947"/>
    </source>
</evidence>
<evidence type="ECO:0000313" key="36">
    <source>
        <dbReference type="Proteomes" id="UP000007755"/>
    </source>
</evidence>
<dbReference type="GO" id="GO:0006351">
    <property type="term" value="P:DNA-templated transcription"/>
    <property type="evidence" value="ECO:0007669"/>
    <property type="project" value="InterPro"/>
</dbReference>
<evidence type="ECO:0000256" key="18">
    <source>
        <dbReference type="ARBA" id="ARBA00023163"/>
    </source>
</evidence>
<dbReference type="FunCoup" id="F4WLV0">
    <property type="interactions" value="1933"/>
</dbReference>
<accession>F4WLV0</accession>
<dbReference type="GO" id="GO:0003677">
    <property type="term" value="F:DNA binding"/>
    <property type="evidence" value="ECO:0007669"/>
    <property type="project" value="InterPro"/>
</dbReference>
<dbReference type="PANTHER" id="PTHR48446:SF1">
    <property type="entry name" value="DNA-DIRECTED RNA POLYMERASE SUBUNIT BETA' N-TERMINAL SECTION"/>
    <property type="match status" value="1"/>
</dbReference>
<evidence type="ECO:0000256" key="22">
    <source>
        <dbReference type="ARBA" id="ARBA00048552"/>
    </source>
</evidence>
<evidence type="ECO:0000256" key="4">
    <source>
        <dbReference type="ARBA" id="ARBA00008139"/>
    </source>
</evidence>
<keyword evidence="16" id="KW-0482">Metalloprotease</keyword>
<dbReference type="FunFam" id="1.10.150.390:FF:000004">
    <property type="entry name" value="DNA-directed RNA polymerase subunit"/>
    <property type="match status" value="1"/>
</dbReference>
<dbReference type="GO" id="GO:0005654">
    <property type="term" value="C:nucleoplasm"/>
    <property type="evidence" value="ECO:0007669"/>
    <property type="project" value="UniProtKB-ARBA"/>
</dbReference>
<feature type="glycosylation site" description="N-linked (GlcNAc...) (complex) asparagine" evidence="25">
    <location>
        <position position="80"/>
    </location>
</feature>
<evidence type="ECO:0000256" key="10">
    <source>
        <dbReference type="ARBA" id="ARBA00022695"/>
    </source>
</evidence>
<dbReference type="SUPFAM" id="SSF55486">
    <property type="entry name" value="Metalloproteases ('zincins'), catalytic domain"/>
    <property type="match status" value="1"/>
</dbReference>
<feature type="glycosylation site" description="N-linked (GlcNAc...) asparagine" evidence="25">
    <location>
        <position position="43"/>
    </location>
</feature>
<evidence type="ECO:0000256" key="2">
    <source>
        <dbReference type="ARBA" id="ARBA00004123"/>
    </source>
</evidence>
<evidence type="ECO:0000256" key="31">
    <source>
        <dbReference type="PIRSR" id="PIRSR601548-8"/>
    </source>
</evidence>
<dbReference type="InterPro" id="IPR042102">
    <property type="entry name" value="RNA_pol_Rpb1_3_sf"/>
</dbReference>
<evidence type="ECO:0000313" key="35">
    <source>
        <dbReference type="EMBL" id="EGI64832.1"/>
    </source>
</evidence>
<comment type="similarity">
    <text evidence="3 33">Belongs to the RNA polymerase beta' chain family.</text>
</comment>
<dbReference type="Gene3D" id="3.30.1490.180">
    <property type="entry name" value="RNA polymerase ii"/>
    <property type="match status" value="1"/>
</dbReference>
<evidence type="ECO:0000256" key="32">
    <source>
        <dbReference type="PROSITE-ProRule" id="PRU01355"/>
    </source>
</evidence>
<feature type="binding site" evidence="28">
    <location>
        <position position="360"/>
    </location>
    <ligand>
        <name>Zn(2+)</name>
        <dbReference type="ChEBI" id="CHEBI:29105"/>
        <label>1</label>
        <note>catalytic</note>
    </ligand>
</feature>
<keyword evidence="7" id="KW-0121">Carboxypeptidase</keyword>
<dbReference type="MEROPS" id="M02.003"/>
<evidence type="ECO:0000256" key="15">
    <source>
        <dbReference type="ARBA" id="ARBA00022842"/>
    </source>
</evidence>
<feature type="domain" description="RNA polymerase N-terminal" evidence="34">
    <location>
        <begin position="861"/>
        <end position="1164"/>
    </location>
</feature>
<evidence type="ECO:0000256" key="30">
    <source>
        <dbReference type="PIRSR" id="PIRSR601548-5"/>
    </source>
</evidence>
<feature type="active site" description="Proton acceptor 2" evidence="26">
    <location>
        <position position="357"/>
    </location>
</feature>
<evidence type="ECO:0000256" key="14">
    <source>
        <dbReference type="ARBA" id="ARBA00022833"/>
    </source>
</evidence>
<dbReference type="GO" id="GO:0006508">
    <property type="term" value="P:proteolysis"/>
    <property type="evidence" value="ECO:0007669"/>
    <property type="project" value="UniProtKB-KW"/>
</dbReference>
<dbReference type="PROSITE" id="PS52011">
    <property type="entry name" value="PEPTIDASE_M2"/>
    <property type="match status" value="1"/>
</dbReference>
<gene>
    <name evidence="35" type="ORF">G5I_06731</name>
</gene>
<dbReference type="InterPro" id="IPR007083">
    <property type="entry name" value="RNA_pol_Rpb1_4"/>
</dbReference>
<keyword evidence="18 33" id="KW-0804">Transcription</keyword>
<dbReference type="InParanoid" id="F4WLV0"/>
<keyword evidence="9 33" id="KW-0808">Transferase</keyword>
<dbReference type="Gene3D" id="1.10.274.100">
    <property type="entry name" value="RNA polymerase Rpb1, domain 3"/>
    <property type="match status" value="1"/>
</dbReference>
<evidence type="ECO:0000256" key="11">
    <source>
        <dbReference type="ARBA" id="ARBA00022723"/>
    </source>
</evidence>
<feature type="binding site" evidence="31">
    <location>
        <position position="384"/>
    </location>
    <ligand>
        <name>Zn(2+)</name>
        <dbReference type="ChEBI" id="CHEBI:29105"/>
        <label>2</label>
        <note>catalytic</note>
    </ligand>
</feature>
<comment type="catalytic activity">
    <reaction evidence="22 33">
        <text>RNA(n) + a ribonucleoside 5'-triphosphate = RNA(n+1) + diphosphate</text>
        <dbReference type="Rhea" id="RHEA:21248"/>
        <dbReference type="Rhea" id="RHEA-COMP:14527"/>
        <dbReference type="Rhea" id="RHEA-COMP:17342"/>
        <dbReference type="ChEBI" id="CHEBI:33019"/>
        <dbReference type="ChEBI" id="CHEBI:61557"/>
        <dbReference type="ChEBI" id="CHEBI:140395"/>
        <dbReference type="EC" id="2.7.7.6"/>
    </reaction>
</comment>
<dbReference type="GO" id="GO:0008237">
    <property type="term" value="F:metallopeptidase activity"/>
    <property type="evidence" value="ECO:0007669"/>
    <property type="project" value="UniProtKB-KW"/>
</dbReference>
<evidence type="ECO:0000256" key="6">
    <source>
        <dbReference type="ARBA" id="ARBA00022478"/>
    </source>
</evidence>
<dbReference type="InterPro" id="IPR015700">
    <property type="entry name" value="RPC1"/>
</dbReference>
<dbReference type="NCBIfam" id="NF006336">
    <property type="entry name" value="PRK08566.1"/>
    <property type="match status" value="1"/>
</dbReference>
<keyword evidence="6 33" id="KW-0240">DNA-directed RNA polymerase</keyword>
<dbReference type="eggNOG" id="KOG3690">
    <property type="taxonomic scope" value="Eukaryota"/>
</dbReference>
<dbReference type="InterPro" id="IPR001548">
    <property type="entry name" value="Peptidase_M2"/>
</dbReference>
<dbReference type="CDD" id="cd02583">
    <property type="entry name" value="RNAP_III_RPC1_N"/>
    <property type="match status" value="1"/>
</dbReference>
<dbReference type="Proteomes" id="UP000007755">
    <property type="component" value="Unassembled WGS sequence"/>
</dbReference>
<dbReference type="InterPro" id="IPR007081">
    <property type="entry name" value="RNA_pol_Rpb1_5"/>
</dbReference>
<feature type="disulfide bond" evidence="29">
    <location>
        <begin position="511"/>
        <end position="530"/>
    </location>
</feature>
<comment type="similarity">
    <text evidence="4 32">Belongs to the peptidase M2 family.</text>
</comment>
<feature type="glycosylation site" description="N-linked (GlcNAc...) (complex) asparagine" evidence="25">
    <location>
        <position position="61"/>
    </location>
</feature>
<evidence type="ECO:0000259" key="34">
    <source>
        <dbReference type="SMART" id="SM00663"/>
    </source>
</evidence>
<evidence type="ECO:0000256" key="5">
    <source>
        <dbReference type="ARBA" id="ARBA00011206"/>
    </source>
</evidence>
<keyword evidence="15" id="KW-0460">Magnesium</keyword>
<evidence type="ECO:0000256" key="13">
    <source>
        <dbReference type="ARBA" id="ARBA00022801"/>
    </source>
</evidence>
<dbReference type="SMART" id="SM00663">
    <property type="entry name" value="RPOLA_N"/>
    <property type="match status" value="1"/>
</dbReference>
<dbReference type="Gene3D" id="1.10.1370.30">
    <property type="match status" value="1"/>
</dbReference>
<feature type="binding site" evidence="27">
    <location>
        <position position="198"/>
    </location>
    <ligand>
        <name>chloride</name>
        <dbReference type="ChEBI" id="CHEBI:17996"/>
        <label>1</label>
    </ligand>
</feature>
<keyword evidence="36" id="KW-1185">Reference proteome</keyword>
<dbReference type="GO" id="GO:0000428">
    <property type="term" value="C:DNA-directed RNA polymerase complex"/>
    <property type="evidence" value="ECO:0007669"/>
    <property type="project" value="UniProtKB-KW"/>
</dbReference>
<dbReference type="STRING" id="103372.F4WLV0"/>
<feature type="binding site" evidence="28">
    <location>
        <position position="356"/>
    </location>
    <ligand>
        <name>Zn(2+)</name>
        <dbReference type="ChEBI" id="CHEBI:29105"/>
        <label>1</label>
        <note>catalytic</note>
    </ligand>
</feature>
<evidence type="ECO:0000256" key="17">
    <source>
        <dbReference type="ARBA" id="ARBA00023157"/>
    </source>
</evidence>
<comment type="cofactor">
    <cofactor evidence="1">
        <name>Zn(2+)</name>
        <dbReference type="ChEBI" id="CHEBI:29105"/>
    </cofactor>
</comment>
<dbReference type="InterPro" id="IPR035697">
    <property type="entry name" value="RNAP_III_RPC1_N"/>
</dbReference>
<dbReference type="InterPro" id="IPR035698">
    <property type="entry name" value="RNAP_III_Rpc1_C"/>
</dbReference>
<keyword evidence="13" id="KW-0378">Hydrolase</keyword>
<dbReference type="InterPro" id="IPR006592">
    <property type="entry name" value="RNA_pol_N"/>
</dbReference>
<dbReference type="Gene3D" id="1.10.150.390">
    <property type="match status" value="1"/>
</dbReference>